<sequence length="233" mass="26673">MSSMCAKEELLECPVCWESFNVVENAPYVFWCGHTLCRTCVLSLRWAQVKVPTLPIQLLPFFVSCPWCQLLSFRLIWNGNIRFPRKNFFLLWLVDNANGSRTRHQCPLRNESRVVHPSSDESTQQSRLLAPSTSLYHYELSGGSPSPRQGRSHLIGSWRVCASLQKSFSLLVRLTAKFPLVVVFMVIVLYVIPISAAILIGYILLTFLFALPSFLVLYFAYPILDWLVREIIA</sequence>
<keyword evidence="5" id="KW-1133">Transmembrane helix</keyword>
<dbReference type="PANTHER" id="PTHR46616:SF2">
    <property type="entry name" value="OS03G0211100 PROTEIN"/>
    <property type="match status" value="1"/>
</dbReference>
<dbReference type="Gene3D" id="3.30.40.10">
    <property type="entry name" value="Zinc/RING finger domain, C3HC4 (zinc finger)"/>
    <property type="match status" value="1"/>
</dbReference>
<protein>
    <recommendedName>
        <fullName evidence="6">RING-type domain-containing protein</fullName>
    </recommendedName>
</protein>
<keyword evidence="1" id="KW-0479">Metal-binding</keyword>
<keyword evidence="5" id="KW-0472">Membrane</keyword>
<dbReference type="PROSITE" id="PS00518">
    <property type="entry name" value="ZF_RING_1"/>
    <property type="match status" value="1"/>
</dbReference>
<organism evidence="7 8">
    <name type="scientific">Stephania japonica</name>
    <dbReference type="NCBI Taxonomy" id="461633"/>
    <lineage>
        <taxon>Eukaryota</taxon>
        <taxon>Viridiplantae</taxon>
        <taxon>Streptophyta</taxon>
        <taxon>Embryophyta</taxon>
        <taxon>Tracheophyta</taxon>
        <taxon>Spermatophyta</taxon>
        <taxon>Magnoliopsida</taxon>
        <taxon>Ranunculales</taxon>
        <taxon>Menispermaceae</taxon>
        <taxon>Menispermoideae</taxon>
        <taxon>Cissampelideae</taxon>
        <taxon>Stephania</taxon>
    </lineage>
</organism>
<dbReference type="SUPFAM" id="SSF57850">
    <property type="entry name" value="RING/U-box"/>
    <property type="match status" value="1"/>
</dbReference>
<keyword evidence="3" id="KW-0862">Zinc</keyword>
<keyword evidence="8" id="KW-1185">Reference proteome</keyword>
<dbReference type="InterPro" id="IPR017907">
    <property type="entry name" value="Znf_RING_CS"/>
</dbReference>
<dbReference type="Proteomes" id="UP001417504">
    <property type="component" value="Unassembled WGS sequence"/>
</dbReference>
<dbReference type="Pfam" id="PF13445">
    <property type="entry name" value="zf-RING_UBOX"/>
    <property type="match status" value="1"/>
</dbReference>
<keyword evidence="5" id="KW-0812">Transmembrane</keyword>
<keyword evidence="2 4" id="KW-0863">Zinc-finger</keyword>
<dbReference type="AlphaFoldDB" id="A0AAP0J9W5"/>
<dbReference type="PANTHER" id="PTHR46616">
    <property type="entry name" value="UBIQUITIN-PROTEIN LIGASE"/>
    <property type="match status" value="1"/>
</dbReference>
<evidence type="ECO:0000256" key="3">
    <source>
        <dbReference type="ARBA" id="ARBA00022833"/>
    </source>
</evidence>
<dbReference type="InterPro" id="IPR013083">
    <property type="entry name" value="Znf_RING/FYVE/PHD"/>
</dbReference>
<comment type="caution">
    <text evidence="7">The sequence shown here is derived from an EMBL/GenBank/DDBJ whole genome shotgun (WGS) entry which is preliminary data.</text>
</comment>
<dbReference type="InterPro" id="IPR027370">
    <property type="entry name" value="Znf-RING_euk"/>
</dbReference>
<evidence type="ECO:0000313" key="7">
    <source>
        <dbReference type="EMBL" id="KAK9130332.1"/>
    </source>
</evidence>
<evidence type="ECO:0000256" key="2">
    <source>
        <dbReference type="ARBA" id="ARBA00022771"/>
    </source>
</evidence>
<dbReference type="InterPro" id="IPR001841">
    <property type="entry name" value="Znf_RING"/>
</dbReference>
<dbReference type="PROSITE" id="PS50089">
    <property type="entry name" value="ZF_RING_2"/>
    <property type="match status" value="1"/>
</dbReference>
<proteinExistence type="predicted"/>
<evidence type="ECO:0000313" key="8">
    <source>
        <dbReference type="Proteomes" id="UP001417504"/>
    </source>
</evidence>
<reference evidence="7 8" key="1">
    <citation type="submission" date="2024-01" db="EMBL/GenBank/DDBJ databases">
        <title>Genome assemblies of Stephania.</title>
        <authorList>
            <person name="Yang L."/>
        </authorList>
    </citation>
    <scope>NUCLEOTIDE SEQUENCE [LARGE SCALE GENOMIC DNA]</scope>
    <source>
        <strain evidence="7">QJT</strain>
        <tissue evidence="7">Leaf</tissue>
    </source>
</reference>
<accession>A0AAP0J9W5</accession>
<evidence type="ECO:0000256" key="4">
    <source>
        <dbReference type="PROSITE-ProRule" id="PRU00175"/>
    </source>
</evidence>
<evidence type="ECO:0000256" key="1">
    <source>
        <dbReference type="ARBA" id="ARBA00022723"/>
    </source>
</evidence>
<feature type="domain" description="RING-type" evidence="6">
    <location>
        <begin position="13"/>
        <end position="69"/>
    </location>
</feature>
<gene>
    <name evidence="7" type="ORF">Sjap_010819</name>
</gene>
<feature type="transmembrane region" description="Helical" evidence="5">
    <location>
        <begin position="198"/>
        <end position="221"/>
    </location>
</feature>
<name>A0AAP0J9W5_9MAGN</name>
<evidence type="ECO:0000256" key="5">
    <source>
        <dbReference type="SAM" id="Phobius"/>
    </source>
</evidence>
<evidence type="ECO:0000259" key="6">
    <source>
        <dbReference type="PROSITE" id="PS50089"/>
    </source>
</evidence>
<feature type="transmembrane region" description="Helical" evidence="5">
    <location>
        <begin position="174"/>
        <end position="192"/>
    </location>
</feature>
<dbReference type="EMBL" id="JBBNAE010000004">
    <property type="protein sequence ID" value="KAK9130332.1"/>
    <property type="molecule type" value="Genomic_DNA"/>
</dbReference>
<dbReference type="GO" id="GO:0008270">
    <property type="term" value="F:zinc ion binding"/>
    <property type="evidence" value="ECO:0007669"/>
    <property type="project" value="UniProtKB-KW"/>
</dbReference>